<dbReference type="Proteomes" id="UP000184603">
    <property type="component" value="Unassembled WGS sequence"/>
</dbReference>
<gene>
    <name evidence="2" type="ORF">SAMN02745220_01851</name>
</gene>
<proteinExistence type="predicted"/>
<evidence type="ECO:0000313" key="2">
    <source>
        <dbReference type="EMBL" id="SHO47387.1"/>
    </source>
</evidence>
<name>A0A1M7Y4U7_9BACT</name>
<reference evidence="2 3" key="1">
    <citation type="submission" date="2016-12" db="EMBL/GenBank/DDBJ databases">
        <authorList>
            <person name="Song W.-J."/>
            <person name="Kurnit D.M."/>
        </authorList>
    </citation>
    <scope>NUCLEOTIDE SEQUENCE [LARGE SCALE GENOMIC DNA]</scope>
    <source>
        <strain evidence="2 3">DSM 18488</strain>
    </source>
</reference>
<evidence type="ECO:0000256" key="1">
    <source>
        <dbReference type="SAM" id="Phobius"/>
    </source>
</evidence>
<feature type="transmembrane region" description="Helical" evidence="1">
    <location>
        <begin position="85"/>
        <end position="108"/>
    </location>
</feature>
<dbReference type="AlphaFoldDB" id="A0A1M7Y4U7"/>
<feature type="transmembrane region" description="Helical" evidence="1">
    <location>
        <begin position="39"/>
        <end position="56"/>
    </location>
</feature>
<keyword evidence="1" id="KW-0472">Membrane</keyword>
<sequence length="109" mass="12022">MGANRIPHLLKAAFLLLATSPILGGLWIIQPCLVTRNQTILYLAAGFFLIGIGEIVNHPKQTAANYTENNNSDLRRIHHRSRNPCPLGNLLIIGGIIFLFMAFGHLILP</sequence>
<accession>A0A1M7Y4U7</accession>
<evidence type="ECO:0000313" key="3">
    <source>
        <dbReference type="Proteomes" id="UP000184603"/>
    </source>
</evidence>
<keyword evidence="1" id="KW-1133">Transmembrane helix</keyword>
<keyword evidence="1" id="KW-0812">Transmembrane</keyword>
<dbReference type="EMBL" id="FRFE01000007">
    <property type="protein sequence ID" value="SHO47387.1"/>
    <property type="molecule type" value="Genomic_DNA"/>
</dbReference>
<keyword evidence="3" id="KW-1185">Reference proteome</keyword>
<organism evidence="2 3">
    <name type="scientific">Desulfopila aestuarii DSM 18488</name>
    <dbReference type="NCBI Taxonomy" id="1121416"/>
    <lineage>
        <taxon>Bacteria</taxon>
        <taxon>Pseudomonadati</taxon>
        <taxon>Thermodesulfobacteriota</taxon>
        <taxon>Desulfobulbia</taxon>
        <taxon>Desulfobulbales</taxon>
        <taxon>Desulfocapsaceae</taxon>
        <taxon>Desulfopila</taxon>
    </lineage>
</organism>
<dbReference type="RefSeq" id="WP_073613165.1">
    <property type="nucleotide sequence ID" value="NZ_FRFE01000007.1"/>
</dbReference>
<dbReference type="STRING" id="1121416.SAMN02745220_01851"/>
<protein>
    <submittedName>
        <fullName evidence="2">Uncharacterized protein</fullName>
    </submittedName>
</protein>
<feature type="transmembrane region" description="Helical" evidence="1">
    <location>
        <begin position="12"/>
        <end position="33"/>
    </location>
</feature>